<evidence type="ECO:0000259" key="6">
    <source>
        <dbReference type="PROSITE" id="PS50883"/>
    </source>
</evidence>
<feature type="domain" description="GGDEF" evidence="7">
    <location>
        <begin position="168"/>
        <end position="299"/>
    </location>
</feature>
<dbReference type="AlphaFoldDB" id="A0A395VE48"/>
<dbReference type="PANTHER" id="PTHR44757:SF2">
    <property type="entry name" value="BIOFILM ARCHITECTURE MAINTENANCE PROTEIN MBAA"/>
    <property type="match status" value="1"/>
</dbReference>
<dbReference type="CDD" id="cd01949">
    <property type="entry name" value="GGDEF"/>
    <property type="match status" value="1"/>
</dbReference>
<dbReference type="InterPro" id="IPR001789">
    <property type="entry name" value="Sig_transdc_resp-reg_receiver"/>
</dbReference>
<dbReference type="InterPro" id="IPR043128">
    <property type="entry name" value="Rev_trsase/Diguanyl_cyclase"/>
</dbReference>
<dbReference type="EMBL" id="QRVL01000001">
    <property type="protein sequence ID" value="RGS42339.1"/>
    <property type="molecule type" value="Genomic_DNA"/>
</dbReference>
<dbReference type="PROSITE" id="PS50110">
    <property type="entry name" value="RESPONSE_REGULATORY"/>
    <property type="match status" value="2"/>
</dbReference>
<reference evidence="8 9" key="1">
    <citation type="submission" date="2018-08" db="EMBL/GenBank/DDBJ databases">
        <title>A genome reference for cultivated species of the human gut microbiota.</title>
        <authorList>
            <person name="Zou Y."/>
            <person name="Xue W."/>
            <person name="Luo G."/>
        </authorList>
    </citation>
    <scope>NUCLEOTIDE SEQUENCE [LARGE SCALE GENOMIC DNA]</scope>
    <source>
        <strain evidence="8 9">AF22-12AC</strain>
    </source>
</reference>
<feature type="domain" description="Response regulatory" evidence="4">
    <location>
        <begin position="6"/>
        <end position="125"/>
    </location>
</feature>
<dbReference type="InterPro" id="IPR000014">
    <property type="entry name" value="PAS"/>
</dbReference>
<dbReference type="PROSITE" id="PS50887">
    <property type="entry name" value="GGDEF"/>
    <property type="match status" value="1"/>
</dbReference>
<dbReference type="PROSITE" id="PS50883">
    <property type="entry name" value="EAL"/>
    <property type="match status" value="1"/>
</dbReference>
<organism evidence="8 9">
    <name type="scientific">Roseburia hominis</name>
    <dbReference type="NCBI Taxonomy" id="301301"/>
    <lineage>
        <taxon>Bacteria</taxon>
        <taxon>Bacillati</taxon>
        <taxon>Bacillota</taxon>
        <taxon>Clostridia</taxon>
        <taxon>Lachnospirales</taxon>
        <taxon>Lachnospiraceae</taxon>
        <taxon>Roseburia</taxon>
    </lineage>
</organism>
<sequence>MGSRDKVLIVDDSELDRIALKKMLKDAYEIVEAVDGAGALRILESQKEFDAISAIILDLVMPQMGGFEFLREYRKVDSYRRIPVIVASVERDVKTEKACLALGARDFIGKPYDPQIVRFRVENAVRSSEQQLSRELRYRADYDMLTGIYNKTHFFEATRVLLKRHPEETYAFLRLDIEKFQLVNSFFGSSSGDGLLQYIAKEIRKFAGDTEQIAYGRIEADIFGICMPYRGEETMLELVRYMRMRLGQYQLAFDVVPAIGIYVIRERDLSVDAMYDRANLAAKQCKGNYIENYAFYVDEMREDIVREQQIVNHMRHALDEEEFVLYLQPKYSLQDNRICGAEVLVRWAKPEGGMISPGEFIPIFERNGFITKLDYYVWEKTCKLLAGWIAEGKKPSPVSVNISRVSLYNPRLVEAICGLTDRYHIPRELLELELTESAYTTNPKAIKETMERLQKEGFSILMDDFGSGYSSLNVLKDIAVDVLKIDMKFLSDTDQEGRSQNILASVVRMAKWLNLPVIAEGVERREQVDFLHSVGCEYVQGFYFARPMPVSDYEKLVSEKKDELQEKYQKDEIGRDMLWNATSQMGSVFSGMMEPAVIYEYEKEQNRIDTLRVNNAYYDMFGYGDINSSGGLVMEKQLSDESRKILLGTFEDIAKSKETAACEFLRTSKSGRSIWVHLKLKYVTSVGEKHIIVGTLTDITEQRMMDQELQKYRQVLLAAEKTERTMLVVDDQEVNRGLLKCIFEQQYRILEAENGADAFEVLNRESGKVDIILLDLAMPVMDGMEFLKRKQQDAVLAGIPVIIITADDTTGHQIQMLQLGAEDYIVKPFVPEIAMRRVENVLGAGRLLKRMSVAGGKDKGETDNGGTV</sequence>
<accession>A0A395VE48</accession>
<dbReference type="SUPFAM" id="SSF141868">
    <property type="entry name" value="EAL domain-like"/>
    <property type="match status" value="1"/>
</dbReference>
<feature type="modified residue" description="4-aspartylphosphate" evidence="3">
    <location>
        <position position="775"/>
    </location>
</feature>
<comment type="function">
    <text evidence="2">May play the central regulatory role in sporulation. It may be an element of the effector pathway responsible for the activation of sporulation genes in response to nutritional stress. Spo0A may act in concert with spo0H (a sigma factor) to control the expression of some genes that are critical to the sporulation process.</text>
</comment>
<keyword evidence="3" id="KW-0597">Phosphoprotein</keyword>
<dbReference type="RefSeq" id="WP_118096596.1">
    <property type="nucleotide sequence ID" value="NZ_QRVL01000001.1"/>
</dbReference>
<feature type="modified residue" description="4-aspartylphosphate" evidence="3">
    <location>
        <position position="58"/>
    </location>
</feature>
<dbReference type="InterPro" id="IPR000700">
    <property type="entry name" value="PAS-assoc_C"/>
</dbReference>
<dbReference type="Pfam" id="PF00072">
    <property type="entry name" value="Response_reg"/>
    <property type="match status" value="2"/>
</dbReference>
<feature type="domain" description="Response regulatory" evidence="4">
    <location>
        <begin position="725"/>
        <end position="842"/>
    </location>
</feature>
<dbReference type="Gene3D" id="3.30.450.20">
    <property type="entry name" value="PAS domain"/>
    <property type="match status" value="1"/>
</dbReference>
<dbReference type="Pfam" id="PF00563">
    <property type="entry name" value="EAL"/>
    <property type="match status" value="1"/>
</dbReference>
<dbReference type="PROSITE" id="PS50113">
    <property type="entry name" value="PAC"/>
    <property type="match status" value="1"/>
</dbReference>
<dbReference type="InterPro" id="IPR052155">
    <property type="entry name" value="Biofilm_reg_signaling"/>
</dbReference>
<comment type="caution">
    <text evidence="8">The sequence shown here is derived from an EMBL/GenBank/DDBJ whole genome shotgun (WGS) entry which is preliminary data.</text>
</comment>
<feature type="domain" description="EAL" evidence="6">
    <location>
        <begin position="307"/>
        <end position="561"/>
    </location>
</feature>
<evidence type="ECO:0000256" key="2">
    <source>
        <dbReference type="ARBA" id="ARBA00024867"/>
    </source>
</evidence>
<name>A0A395VE48_9FIRM</name>
<proteinExistence type="predicted"/>
<dbReference type="Gene3D" id="3.40.50.2300">
    <property type="match status" value="2"/>
</dbReference>
<dbReference type="GO" id="GO:0000160">
    <property type="term" value="P:phosphorelay signal transduction system"/>
    <property type="evidence" value="ECO:0007669"/>
    <property type="project" value="InterPro"/>
</dbReference>
<feature type="domain" description="PAC" evidence="5">
    <location>
        <begin position="658"/>
        <end position="711"/>
    </location>
</feature>
<dbReference type="InterPro" id="IPR000160">
    <property type="entry name" value="GGDEF_dom"/>
</dbReference>
<dbReference type="Pfam" id="PF00990">
    <property type="entry name" value="GGDEF"/>
    <property type="match status" value="1"/>
</dbReference>
<evidence type="ECO:0000256" key="3">
    <source>
        <dbReference type="PROSITE-ProRule" id="PRU00169"/>
    </source>
</evidence>
<dbReference type="SUPFAM" id="SSF55785">
    <property type="entry name" value="PYP-like sensor domain (PAS domain)"/>
    <property type="match status" value="1"/>
</dbReference>
<dbReference type="SUPFAM" id="SSF55073">
    <property type="entry name" value="Nucleotide cyclase"/>
    <property type="match status" value="1"/>
</dbReference>
<dbReference type="NCBIfam" id="TIGR00254">
    <property type="entry name" value="GGDEF"/>
    <property type="match status" value="1"/>
</dbReference>
<dbReference type="SMART" id="SM00448">
    <property type="entry name" value="REC"/>
    <property type="match status" value="2"/>
</dbReference>
<dbReference type="Gene3D" id="3.30.70.270">
    <property type="match status" value="1"/>
</dbReference>
<dbReference type="SUPFAM" id="SSF52172">
    <property type="entry name" value="CheY-like"/>
    <property type="match status" value="2"/>
</dbReference>
<dbReference type="InterPro" id="IPR029787">
    <property type="entry name" value="Nucleotide_cyclase"/>
</dbReference>
<evidence type="ECO:0000313" key="9">
    <source>
        <dbReference type="Proteomes" id="UP000266172"/>
    </source>
</evidence>
<evidence type="ECO:0000259" key="4">
    <source>
        <dbReference type="PROSITE" id="PS50110"/>
    </source>
</evidence>
<dbReference type="CDD" id="cd01948">
    <property type="entry name" value="EAL"/>
    <property type="match status" value="1"/>
</dbReference>
<protein>
    <recommendedName>
        <fullName evidence="1">Stage 0 sporulation protein A homolog</fullName>
    </recommendedName>
</protein>
<evidence type="ECO:0000256" key="1">
    <source>
        <dbReference type="ARBA" id="ARBA00018672"/>
    </source>
</evidence>
<dbReference type="InterPro" id="IPR001633">
    <property type="entry name" value="EAL_dom"/>
</dbReference>
<dbReference type="InterPro" id="IPR011006">
    <property type="entry name" value="CheY-like_superfamily"/>
</dbReference>
<gene>
    <name evidence="8" type="ORF">DWX93_03160</name>
</gene>
<dbReference type="PANTHER" id="PTHR44757">
    <property type="entry name" value="DIGUANYLATE CYCLASE DGCP"/>
    <property type="match status" value="1"/>
</dbReference>
<evidence type="ECO:0000313" key="8">
    <source>
        <dbReference type="EMBL" id="RGS42339.1"/>
    </source>
</evidence>
<dbReference type="SMART" id="SM00052">
    <property type="entry name" value="EAL"/>
    <property type="match status" value="1"/>
</dbReference>
<evidence type="ECO:0000259" key="7">
    <source>
        <dbReference type="PROSITE" id="PS50887"/>
    </source>
</evidence>
<dbReference type="InterPro" id="IPR035965">
    <property type="entry name" value="PAS-like_dom_sf"/>
</dbReference>
<dbReference type="Proteomes" id="UP000266172">
    <property type="component" value="Unassembled WGS sequence"/>
</dbReference>
<dbReference type="Gene3D" id="3.20.20.450">
    <property type="entry name" value="EAL domain"/>
    <property type="match status" value="1"/>
</dbReference>
<evidence type="ECO:0000259" key="5">
    <source>
        <dbReference type="PROSITE" id="PS50113"/>
    </source>
</evidence>
<dbReference type="InterPro" id="IPR035919">
    <property type="entry name" value="EAL_sf"/>
</dbReference>
<dbReference type="SMART" id="SM00267">
    <property type="entry name" value="GGDEF"/>
    <property type="match status" value="1"/>
</dbReference>
<dbReference type="NCBIfam" id="TIGR00229">
    <property type="entry name" value="sensory_box"/>
    <property type="match status" value="1"/>
</dbReference>